<evidence type="ECO:0000313" key="1">
    <source>
        <dbReference type="EMBL" id="AOS46426.1"/>
    </source>
</evidence>
<reference evidence="1 2" key="1">
    <citation type="submission" date="2016-06" db="EMBL/GenBank/DDBJ databases">
        <title>Three novel species with peptidoglycan cell walls form the new genus Lacunisphaera gen. nov. in the family Opitutaceae of the verrucomicrobial subdivision 4.</title>
        <authorList>
            <person name="Rast P."/>
            <person name="Gloeckner I."/>
            <person name="Jogler M."/>
            <person name="Boedeker C."/>
            <person name="Jeske O."/>
            <person name="Wiegand S."/>
            <person name="Reinhardt R."/>
            <person name="Schumann P."/>
            <person name="Rohde M."/>
            <person name="Spring S."/>
            <person name="Gloeckner F.O."/>
            <person name="Jogler C."/>
        </authorList>
    </citation>
    <scope>NUCLEOTIDE SEQUENCE [LARGE SCALE GENOMIC DNA]</scope>
    <source>
        <strain evidence="1 2">IG16b</strain>
    </source>
</reference>
<dbReference type="AlphaFoldDB" id="A0A1D8AZU8"/>
<gene>
    <name evidence="1" type="ORF">Verru16b_03532</name>
</gene>
<protein>
    <submittedName>
        <fullName evidence="1">Uncharacterized protein</fullName>
    </submittedName>
</protein>
<dbReference type="Proteomes" id="UP000095228">
    <property type="component" value="Chromosome"/>
</dbReference>
<organism evidence="1 2">
    <name type="scientific">Lacunisphaera limnophila</name>
    <dbReference type="NCBI Taxonomy" id="1838286"/>
    <lineage>
        <taxon>Bacteria</taxon>
        <taxon>Pseudomonadati</taxon>
        <taxon>Verrucomicrobiota</taxon>
        <taxon>Opitutia</taxon>
        <taxon>Opitutales</taxon>
        <taxon>Opitutaceae</taxon>
        <taxon>Lacunisphaera</taxon>
    </lineage>
</organism>
<sequence>MSATEQAKFLGGGYQNAATGGFGNLKYVGIKNRWLLGRYEESFELVHLICDYIGSFPYFNSKAFLS</sequence>
<accession>A0A1D8AZU8</accession>
<dbReference type="KEGG" id="obg:Verru16b_03532"/>
<keyword evidence="2" id="KW-1185">Reference proteome</keyword>
<name>A0A1D8AZU8_9BACT</name>
<evidence type="ECO:0000313" key="2">
    <source>
        <dbReference type="Proteomes" id="UP000095228"/>
    </source>
</evidence>
<proteinExistence type="predicted"/>
<dbReference type="EMBL" id="CP016094">
    <property type="protein sequence ID" value="AOS46426.1"/>
    <property type="molecule type" value="Genomic_DNA"/>
</dbReference>